<comment type="caution">
    <text evidence="2">The sequence shown here is derived from an EMBL/GenBank/DDBJ whole genome shotgun (WGS) entry which is preliminary data.</text>
</comment>
<protein>
    <recommendedName>
        <fullName evidence="1">DUF4283 domain-containing protein</fullName>
    </recommendedName>
</protein>
<reference evidence="2" key="1">
    <citation type="journal article" date="2019" name="Genome Biol. Evol.">
        <title>The Rhododendron genome and chromosomal organization provide insight into shared whole-genome duplications across the heath family (Ericaceae).</title>
        <authorList>
            <person name="Soza V.L."/>
            <person name="Lindsley D."/>
            <person name="Waalkes A."/>
            <person name="Ramage E."/>
            <person name="Patwardhan R.P."/>
            <person name="Burton J.N."/>
            <person name="Adey A."/>
            <person name="Kumar A."/>
            <person name="Qiu R."/>
            <person name="Shendure J."/>
            <person name="Hall B."/>
        </authorList>
    </citation>
    <scope>NUCLEOTIDE SEQUENCE</scope>
    <source>
        <strain evidence="2">RSF 1966-606</strain>
    </source>
</reference>
<sequence length="104" mass="12078">MSDEVVEECSFSLVGKLLTSKKFNVMVMKESLRRVWGSPENLRIVEVGDNLYDHFRFDSESSLRKVLNGGPWNFENYLLVLQEWDLGMKADQVSFQLVSFLIQL</sequence>
<dbReference type="Pfam" id="PF14111">
    <property type="entry name" value="DUF4283"/>
    <property type="match status" value="1"/>
</dbReference>
<dbReference type="OrthoDB" id="1736272at2759"/>
<organism evidence="2">
    <name type="scientific">Rhododendron williamsianum</name>
    <dbReference type="NCBI Taxonomy" id="262921"/>
    <lineage>
        <taxon>Eukaryota</taxon>
        <taxon>Viridiplantae</taxon>
        <taxon>Streptophyta</taxon>
        <taxon>Embryophyta</taxon>
        <taxon>Tracheophyta</taxon>
        <taxon>Spermatophyta</taxon>
        <taxon>Magnoliopsida</taxon>
        <taxon>eudicotyledons</taxon>
        <taxon>Gunneridae</taxon>
        <taxon>Pentapetalae</taxon>
        <taxon>asterids</taxon>
        <taxon>Ericales</taxon>
        <taxon>Ericaceae</taxon>
        <taxon>Ericoideae</taxon>
        <taxon>Rhodoreae</taxon>
        <taxon>Rhododendron</taxon>
    </lineage>
</organism>
<accession>A0A6A4KKQ1</accession>
<dbReference type="PANTHER" id="PTHR31286:SF167">
    <property type="entry name" value="OS09G0268800 PROTEIN"/>
    <property type="match status" value="1"/>
</dbReference>
<dbReference type="InterPro" id="IPR025558">
    <property type="entry name" value="DUF4283"/>
</dbReference>
<feature type="domain" description="DUF4283" evidence="1">
    <location>
        <begin position="7"/>
        <end position="90"/>
    </location>
</feature>
<evidence type="ECO:0000313" key="2">
    <source>
        <dbReference type="EMBL" id="KAE9444894.1"/>
    </source>
</evidence>
<feature type="non-terminal residue" evidence="2">
    <location>
        <position position="1"/>
    </location>
</feature>
<proteinExistence type="predicted"/>
<dbReference type="PANTHER" id="PTHR31286">
    <property type="entry name" value="GLYCINE-RICH CELL WALL STRUCTURAL PROTEIN 1.8-LIKE"/>
    <property type="match status" value="1"/>
</dbReference>
<dbReference type="EMBL" id="QEFC01005034">
    <property type="protein sequence ID" value="KAE9444894.1"/>
    <property type="molecule type" value="Genomic_DNA"/>
</dbReference>
<name>A0A6A4KKQ1_9ERIC</name>
<evidence type="ECO:0000259" key="1">
    <source>
        <dbReference type="Pfam" id="PF14111"/>
    </source>
</evidence>
<gene>
    <name evidence="2" type="ORF">C3L33_23208</name>
</gene>
<dbReference type="AlphaFoldDB" id="A0A6A4KKQ1"/>
<dbReference type="InterPro" id="IPR040256">
    <property type="entry name" value="At4g02000-like"/>
</dbReference>